<evidence type="ECO:0000256" key="7">
    <source>
        <dbReference type="RuleBase" id="RU363032"/>
    </source>
</evidence>
<keyword evidence="5 7" id="KW-1133">Transmembrane helix</keyword>
<protein>
    <submittedName>
        <fullName evidence="9">Glycerol-3-phosphate ABC transporter permease</fullName>
    </submittedName>
</protein>
<reference evidence="9 10" key="1">
    <citation type="journal article" date="2003" name="Int. J. Syst. Evol. Microbiol.">
        <title>Bacillus nealsonii sp. nov., isolated from a spacecraft-assembly facility, whose spores are gamma-radiation resistant.</title>
        <authorList>
            <person name="Venkateswaran K."/>
            <person name="Kempf M."/>
            <person name="Chen F."/>
            <person name="Satomi M."/>
            <person name="Nicholson W."/>
            <person name="Kern R."/>
        </authorList>
    </citation>
    <scope>NUCLEOTIDE SEQUENCE [LARGE SCALE GENOMIC DNA]</scope>
    <source>
        <strain evidence="9 10">FO-92</strain>
    </source>
</reference>
<comment type="caution">
    <text evidence="9">The sequence shown here is derived from an EMBL/GenBank/DDBJ whole genome shotgun (WGS) entry which is preliminary data.</text>
</comment>
<evidence type="ECO:0000259" key="8">
    <source>
        <dbReference type="PROSITE" id="PS50928"/>
    </source>
</evidence>
<dbReference type="PROSITE" id="PS50928">
    <property type="entry name" value="ABC_TM1"/>
    <property type="match status" value="1"/>
</dbReference>
<dbReference type="EMBL" id="PISE01000011">
    <property type="protein sequence ID" value="PKG24672.1"/>
    <property type="molecule type" value="Genomic_DNA"/>
</dbReference>
<name>A0A2N0Z585_9BACI</name>
<organism evidence="9 10">
    <name type="scientific">Niallia nealsonii</name>
    <dbReference type="NCBI Taxonomy" id="115979"/>
    <lineage>
        <taxon>Bacteria</taxon>
        <taxon>Bacillati</taxon>
        <taxon>Bacillota</taxon>
        <taxon>Bacilli</taxon>
        <taxon>Bacillales</taxon>
        <taxon>Bacillaceae</taxon>
        <taxon>Niallia</taxon>
    </lineage>
</organism>
<gene>
    <name evidence="9" type="ORF">CWS01_05285</name>
</gene>
<evidence type="ECO:0000256" key="5">
    <source>
        <dbReference type="ARBA" id="ARBA00022989"/>
    </source>
</evidence>
<feature type="transmembrane region" description="Helical" evidence="7">
    <location>
        <begin position="282"/>
        <end position="301"/>
    </location>
</feature>
<sequence>MSTLELGRSTVKKKSKWKVNKNNVMATLSGIGYLSPSILLFTIFLFYPMIRTIYLSLFLTDVQGKTIEYVGLENFTYLLSSPSFLNSVKSTLLFVIYTVPVGVALALILALLANAKLRGIHFFRTIFSSTMGMSVAASSVIWMFMYNPTVGIINQFLSLIGLEEVPWLLDPSTALVAVSIATIWMNTGFSFLILLGGLQNIDKNLYESANIAGVSTFYQLRKITIPMLSPTLFFVITISFINAFQTFGQIDILTKGGPIESTNVIVYSIYKDAFINYDIGSASAQAVILFFSMIMMTFIQFKFGERKVHYQ</sequence>
<dbReference type="InterPro" id="IPR000515">
    <property type="entry name" value="MetI-like"/>
</dbReference>
<keyword evidence="6 7" id="KW-0472">Membrane</keyword>
<dbReference type="PANTHER" id="PTHR30193:SF37">
    <property type="entry name" value="INNER MEMBRANE ABC TRANSPORTER PERMEASE PROTEIN YCJO"/>
    <property type="match status" value="1"/>
</dbReference>
<evidence type="ECO:0000256" key="4">
    <source>
        <dbReference type="ARBA" id="ARBA00022692"/>
    </source>
</evidence>
<dbReference type="Pfam" id="PF00528">
    <property type="entry name" value="BPD_transp_1"/>
    <property type="match status" value="1"/>
</dbReference>
<feature type="domain" description="ABC transmembrane type-1" evidence="8">
    <location>
        <begin position="88"/>
        <end position="300"/>
    </location>
</feature>
<proteinExistence type="inferred from homology"/>
<dbReference type="InterPro" id="IPR051393">
    <property type="entry name" value="ABC_transporter_permease"/>
</dbReference>
<keyword evidence="2 7" id="KW-0813">Transport</keyword>
<dbReference type="CDD" id="cd06261">
    <property type="entry name" value="TM_PBP2"/>
    <property type="match status" value="1"/>
</dbReference>
<dbReference type="GO" id="GO:0005886">
    <property type="term" value="C:plasma membrane"/>
    <property type="evidence" value="ECO:0007669"/>
    <property type="project" value="UniProtKB-SubCell"/>
</dbReference>
<dbReference type="OrthoDB" id="9809173at2"/>
<dbReference type="PANTHER" id="PTHR30193">
    <property type="entry name" value="ABC TRANSPORTER PERMEASE PROTEIN"/>
    <property type="match status" value="1"/>
</dbReference>
<keyword evidence="4 7" id="KW-0812">Transmembrane</keyword>
<dbReference type="SUPFAM" id="SSF161098">
    <property type="entry name" value="MetI-like"/>
    <property type="match status" value="1"/>
</dbReference>
<comment type="subcellular location">
    <subcellularLocation>
        <location evidence="1 7">Cell membrane</location>
        <topology evidence="1 7">Multi-pass membrane protein</topology>
    </subcellularLocation>
</comment>
<evidence type="ECO:0000256" key="1">
    <source>
        <dbReference type="ARBA" id="ARBA00004651"/>
    </source>
</evidence>
<comment type="similarity">
    <text evidence="7">Belongs to the binding-protein-dependent transport system permease family.</text>
</comment>
<dbReference type="InterPro" id="IPR035906">
    <property type="entry name" value="MetI-like_sf"/>
</dbReference>
<evidence type="ECO:0000313" key="9">
    <source>
        <dbReference type="EMBL" id="PKG24672.1"/>
    </source>
</evidence>
<evidence type="ECO:0000256" key="6">
    <source>
        <dbReference type="ARBA" id="ARBA00023136"/>
    </source>
</evidence>
<feature type="transmembrane region" description="Helical" evidence="7">
    <location>
        <begin position="225"/>
        <end position="244"/>
    </location>
</feature>
<feature type="transmembrane region" description="Helical" evidence="7">
    <location>
        <begin position="92"/>
        <end position="113"/>
    </location>
</feature>
<dbReference type="Gene3D" id="1.10.3720.10">
    <property type="entry name" value="MetI-like"/>
    <property type="match status" value="1"/>
</dbReference>
<dbReference type="Proteomes" id="UP000233375">
    <property type="component" value="Unassembled WGS sequence"/>
</dbReference>
<feature type="transmembrane region" description="Helical" evidence="7">
    <location>
        <begin position="125"/>
        <end position="145"/>
    </location>
</feature>
<evidence type="ECO:0000313" key="10">
    <source>
        <dbReference type="Proteomes" id="UP000233375"/>
    </source>
</evidence>
<feature type="transmembrane region" description="Helical" evidence="7">
    <location>
        <begin position="24"/>
        <end position="50"/>
    </location>
</feature>
<keyword evidence="3" id="KW-1003">Cell membrane</keyword>
<evidence type="ECO:0000256" key="3">
    <source>
        <dbReference type="ARBA" id="ARBA00022475"/>
    </source>
</evidence>
<keyword evidence="10" id="KW-1185">Reference proteome</keyword>
<feature type="transmembrane region" description="Helical" evidence="7">
    <location>
        <begin position="174"/>
        <end position="195"/>
    </location>
</feature>
<accession>A0A2N0Z585</accession>
<dbReference type="RefSeq" id="WP_101176074.1">
    <property type="nucleotide sequence ID" value="NZ_PISE01000011.1"/>
</dbReference>
<evidence type="ECO:0000256" key="2">
    <source>
        <dbReference type="ARBA" id="ARBA00022448"/>
    </source>
</evidence>
<dbReference type="GO" id="GO:0055085">
    <property type="term" value="P:transmembrane transport"/>
    <property type="evidence" value="ECO:0007669"/>
    <property type="project" value="InterPro"/>
</dbReference>
<dbReference type="AlphaFoldDB" id="A0A2N0Z585"/>